<evidence type="ECO:0000313" key="5">
    <source>
        <dbReference type="Proteomes" id="UP001266305"/>
    </source>
</evidence>
<dbReference type="Proteomes" id="UP001266305">
    <property type="component" value="Unassembled WGS sequence"/>
</dbReference>
<comment type="caution">
    <text evidence="4">The sequence shown here is derived from an EMBL/GenBank/DDBJ whole genome shotgun (WGS) entry which is preliminary data.</text>
</comment>
<evidence type="ECO:0000313" key="4">
    <source>
        <dbReference type="EMBL" id="KAK2100343.1"/>
    </source>
</evidence>
<evidence type="ECO:0000256" key="1">
    <source>
        <dbReference type="ARBA" id="ARBA00004496"/>
    </source>
</evidence>
<keyword evidence="5" id="KW-1185">Reference proteome</keyword>
<name>A0ABQ9UV45_SAGOE</name>
<proteinExistence type="predicted"/>
<dbReference type="PANTHER" id="PTHR13142">
    <property type="entry name" value="INNER CENTROMERE PROTEIN"/>
    <property type="match status" value="1"/>
</dbReference>
<organism evidence="4 5">
    <name type="scientific">Saguinus oedipus</name>
    <name type="common">Cotton-top tamarin</name>
    <name type="synonym">Oedipomidas oedipus</name>
    <dbReference type="NCBI Taxonomy" id="9490"/>
    <lineage>
        <taxon>Eukaryota</taxon>
        <taxon>Metazoa</taxon>
        <taxon>Chordata</taxon>
        <taxon>Craniata</taxon>
        <taxon>Vertebrata</taxon>
        <taxon>Euteleostomi</taxon>
        <taxon>Mammalia</taxon>
        <taxon>Eutheria</taxon>
        <taxon>Euarchontoglires</taxon>
        <taxon>Primates</taxon>
        <taxon>Haplorrhini</taxon>
        <taxon>Platyrrhini</taxon>
        <taxon>Cebidae</taxon>
        <taxon>Callitrichinae</taxon>
        <taxon>Saguinus</taxon>
    </lineage>
</organism>
<dbReference type="PANTHER" id="PTHR13142:SF1">
    <property type="entry name" value="INNER CENTROMERE PROTEIN"/>
    <property type="match status" value="1"/>
</dbReference>
<feature type="region of interest" description="Disordered" evidence="3">
    <location>
        <begin position="21"/>
        <end position="42"/>
    </location>
</feature>
<sequence length="164" mass="19115">MGPEVASPAWRPVPLLLDRVTDSTPSSDLTTCAPPRPIRTLQEKERQRLENLRRKEEAEQLRRQKVEEDKRRRLEEVKMKREERLRKVLRARERVEQMQEEKKKQIEQKFAQIDEKTEKVRAWTGGPGSSDLAQGSRPDPSGNRRFVTTPIPISCLLHGPWSSL</sequence>
<evidence type="ECO:0000256" key="2">
    <source>
        <dbReference type="ARBA" id="ARBA00022490"/>
    </source>
</evidence>
<reference evidence="4 5" key="1">
    <citation type="submission" date="2023-05" db="EMBL/GenBank/DDBJ databases">
        <title>B98-5 Cell Line De Novo Hybrid Assembly: An Optical Mapping Approach.</title>
        <authorList>
            <person name="Kananen K."/>
            <person name="Auerbach J.A."/>
            <person name="Kautto E."/>
            <person name="Blachly J.S."/>
        </authorList>
    </citation>
    <scope>NUCLEOTIDE SEQUENCE [LARGE SCALE GENOMIC DNA]</scope>
    <source>
        <strain evidence="4">B95-8</strain>
        <tissue evidence="4">Cell line</tissue>
    </source>
</reference>
<dbReference type="EMBL" id="JASSZA010000010">
    <property type="protein sequence ID" value="KAK2100343.1"/>
    <property type="molecule type" value="Genomic_DNA"/>
</dbReference>
<accession>A0ABQ9UV45</accession>
<protein>
    <submittedName>
        <fullName evidence="4">Uncharacterized protein</fullName>
    </submittedName>
</protein>
<comment type="subcellular location">
    <subcellularLocation>
        <location evidence="1">Cytoplasm</location>
    </subcellularLocation>
</comment>
<keyword evidence="2" id="KW-0963">Cytoplasm</keyword>
<feature type="region of interest" description="Disordered" evidence="3">
    <location>
        <begin position="117"/>
        <end position="150"/>
    </location>
</feature>
<evidence type="ECO:0000256" key="3">
    <source>
        <dbReference type="SAM" id="MobiDB-lite"/>
    </source>
</evidence>
<gene>
    <name evidence="4" type="ORF">P7K49_021691</name>
</gene>